<dbReference type="KEGG" id="scb:SCAB_47381"/>
<sequence>MLALTVALLLPTTPAAGVPSLAPALASELPAAEHDPLESAARPISRPAPPLRPAPAVPGRHHGPRPALASPSPHPAYAPHPLRSVVLRC</sequence>
<protein>
    <recommendedName>
        <fullName evidence="5">Secreted protein</fullName>
    </recommendedName>
</protein>
<keyword evidence="2" id="KW-0732">Signal</keyword>
<dbReference type="AlphaFoldDB" id="C9ZDL8"/>
<reference evidence="3 4" key="1">
    <citation type="journal article" date="2010" name="Mol. Plant Microbe Interact.">
        <title>Streptomyces scabies 87-22 contains a coronafacic acid-like biosynthetic cluster that contributes to plant-microbe interactions.</title>
        <authorList>
            <person name="Bignell D.R."/>
            <person name="Seipke R.F."/>
            <person name="Huguet-Tapia J.C."/>
            <person name="Chambers A.H."/>
            <person name="Parry R.J."/>
            <person name="Loria R."/>
        </authorList>
    </citation>
    <scope>NUCLEOTIDE SEQUENCE [LARGE SCALE GENOMIC DNA]</scope>
    <source>
        <strain evidence="3 4">87.22</strain>
    </source>
</reference>
<feature type="signal peptide" evidence="2">
    <location>
        <begin position="1"/>
        <end position="17"/>
    </location>
</feature>
<accession>C9ZDL8</accession>
<proteinExistence type="predicted"/>
<evidence type="ECO:0000256" key="1">
    <source>
        <dbReference type="SAM" id="MobiDB-lite"/>
    </source>
</evidence>
<dbReference type="HOGENOM" id="CLU_2453460_0_0_11"/>
<name>C9ZDL8_STRSW</name>
<gene>
    <name evidence="3" type="ordered locus">SCAB_47381</name>
</gene>
<feature type="region of interest" description="Disordered" evidence="1">
    <location>
        <begin position="32"/>
        <end position="89"/>
    </location>
</feature>
<evidence type="ECO:0000313" key="3">
    <source>
        <dbReference type="EMBL" id="CBG71792.1"/>
    </source>
</evidence>
<dbReference type="EMBL" id="FN554889">
    <property type="protein sequence ID" value="CBG71792.1"/>
    <property type="molecule type" value="Genomic_DNA"/>
</dbReference>
<feature type="chain" id="PRO_5003005230" description="Secreted protein" evidence="2">
    <location>
        <begin position="18"/>
        <end position="89"/>
    </location>
</feature>
<feature type="compositionally biased region" description="Pro residues" evidence="1">
    <location>
        <begin position="46"/>
        <end position="56"/>
    </location>
</feature>
<keyword evidence="4" id="KW-1185">Reference proteome</keyword>
<evidence type="ECO:0000256" key="2">
    <source>
        <dbReference type="SAM" id="SignalP"/>
    </source>
</evidence>
<evidence type="ECO:0008006" key="5">
    <source>
        <dbReference type="Google" id="ProtNLM"/>
    </source>
</evidence>
<evidence type="ECO:0000313" key="4">
    <source>
        <dbReference type="Proteomes" id="UP000001444"/>
    </source>
</evidence>
<dbReference type="Proteomes" id="UP000001444">
    <property type="component" value="Chromosome"/>
</dbReference>
<organism evidence="3 4">
    <name type="scientific">Streptomyces scabiei (strain 87.22)</name>
    <dbReference type="NCBI Taxonomy" id="680198"/>
    <lineage>
        <taxon>Bacteria</taxon>
        <taxon>Bacillati</taxon>
        <taxon>Actinomycetota</taxon>
        <taxon>Actinomycetes</taxon>
        <taxon>Kitasatosporales</taxon>
        <taxon>Streptomycetaceae</taxon>
        <taxon>Streptomyces</taxon>
    </lineage>
</organism>